<evidence type="ECO:0000256" key="8">
    <source>
        <dbReference type="ARBA" id="ARBA00023250"/>
    </source>
</evidence>
<protein>
    <recommendedName>
        <fullName evidence="9">START domain-containing protein 1</fullName>
    </recommendedName>
</protein>
<evidence type="ECO:0000259" key="11">
    <source>
        <dbReference type="PROSITE" id="PS50848"/>
    </source>
</evidence>
<dbReference type="Gene3D" id="3.30.530.20">
    <property type="match status" value="1"/>
</dbReference>
<keyword evidence="6" id="KW-0446">Lipid-binding</keyword>
<gene>
    <name evidence="12" type="ORF">AALO_G00278640</name>
</gene>
<evidence type="ECO:0000256" key="9">
    <source>
        <dbReference type="ARBA" id="ARBA00032620"/>
    </source>
</evidence>
<reference evidence="12" key="1">
    <citation type="submission" date="2020-10" db="EMBL/GenBank/DDBJ databases">
        <title>Chromosome-scale genome assembly of the Allis shad, Alosa alosa.</title>
        <authorList>
            <person name="Margot Z."/>
            <person name="Christophe K."/>
            <person name="Cabau C."/>
            <person name="Louis A."/>
            <person name="Berthelot C."/>
            <person name="Parey E."/>
            <person name="Roest Crollius H."/>
            <person name="Montfort J."/>
            <person name="Robinson-Rechavi M."/>
            <person name="Bucao C."/>
            <person name="Bouchez O."/>
            <person name="Gislard M."/>
            <person name="Lluch J."/>
            <person name="Milhes M."/>
            <person name="Lampietro C."/>
            <person name="Lopez Roques C."/>
            <person name="Donnadieu C."/>
            <person name="Braasch I."/>
            <person name="Desvignes T."/>
            <person name="Postlethwait J."/>
            <person name="Bobe J."/>
            <person name="Guiguen Y."/>
        </authorList>
    </citation>
    <scope>NUCLEOTIDE SEQUENCE</scope>
    <source>
        <strain evidence="12">M-15738</strain>
        <tissue evidence="12">Blood</tissue>
    </source>
</reference>
<keyword evidence="5" id="KW-0445">Lipid transport</keyword>
<keyword evidence="13" id="KW-1185">Reference proteome</keyword>
<organism evidence="12 13">
    <name type="scientific">Alosa alosa</name>
    <name type="common">allis shad</name>
    <dbReference type="NCBI Taxonomy" id="278164"/>
    <lineage>
        <taxon>Eukaryota</taxon>
        <taxon>Metazoa</taxon>
        <taxon>Chordata</taxon>
        <taxon>Craniata</taxon>
        <taxon>Vertebrata</taxon>
        <taxon>Euteleostomi</taxon>
        <taxon>Actinopterygii</taxon>
        <taxon>Neopterygii</taxon>
        <taxon>Teleostei</taxon>
        <taxon>Clupei</taxon>
        <taxon>Clupeiformes</taxon>
        <taxon>Clupeoidei</taxon>
        <taxon>Clupeidae</taxon>
        <taxon>Alosa</taxon>
    </lineage>
</organism>
<dbReference type="PRINTS" id="PR00978">
    <property type="entry name" value="STARPROTEIN"/>
</dbReference>
<evidence type="ECO:0000313" key="13">
    <source>
        <dbReference type="Proteomes" id="UP000823561"/>
    </source>
</evidence>
<evidence type="ECO:0000256" key="3">
    <source>
        <dbReference type="ARBA" id="ARBA00011279"/>
    </source>
</evidence>
<dbReference type="InterPro" id="IPR000799">
    <property type="entry name" value="StAR-like"/>
</dbReference>
<dbReference type="AlphaFoldDB" id="A0AAV6FJZ5"/>
<proteinExistence type="predicted"/>
<feature type="domain" description="START" evidence="11">
    <location>
        <begin position="75"/>
        <end position="288"/>
    </location>
</feature>
<dbReference type="Proteomes" id="UP000823561">
    <property type="component" value="Chromosome 22"/>
</dbReference>
<dbReference type="GO" id="GO:0015485">
    <property type="term" value="F:cholesterol binding"/>
    <property type="evidence" value="ECO:0007669"/>
    <property type="project" value="InterPro"/>
</dbReference>
<evidence type="ECO:0000256" key="4">
    <source>
        <dbReference type="ARBA" id="ARBA00022448"/>
    </source>
</evidence>
<dbReference type="SMART" id="SM00234">
    <property type="entry name" value="START"/>
    <property type="match status" value="1"/>
</dbReference>
<dbReference type="GO" id="GO:0006694">
    <property type="term" value="P:steroid biosynthetic process"/>
    <property type="evidence" value="ECO:0007669"/>
    <property type="project" value="UniProtKB-KW"/>
</dbReference>
<dbReference type="InterPro" id="IPR023393">
    <property type="entry name" value="START-like_dom_sf"/>
</dbReference>
<evidence type="ECO:0000256" key="6">
    <source>
        <dbReference type="ARBA" id="ARBA00023121"/>
    </source>
</evidence>
<evidence type="ECO:0000256" key="1">
    <source>
        <dbReference type="ARBA" id="ARBA00004173"/>
    </source>
</evidence>
<dbReference type="InterPro" id="IPR029866">
    <property type="entry name" value="StAR"/>
</dbReference>
<dbReference type="GO" id="GO:0005739">
    <property type="term" value="C:mitochondrion"/>
    <property type="evidence" value="ECO:0007669"/>
    <property type="project" value="UniProtKB-SubCell"/>
</dbReference>
<dbReference type="Pfam" id="PF01852">
    <property type="entry name" value="START"/>
    <property type="match status" value="1"/>
</dbReference>
<comment type="subunit">
    <text evidence="3">May interact with TSPO.</text>
</comment>
<keyword evidence="7" id="KW-0496">Mitochondrion</keyword>
<dbReference type="PROSITE" id="PS50848">
    <property type="entry name" value="START"/>
    <property type="match status" value="1"/>
</dbReference>
<comment type="subcellular location">
    <subcellularLocation>
        <location evidence="1">Mitochondrion</location>
    </subcellularLocation>
</comment>
<sequence length="320" mass="35399">MLPAVVKLSCGITYPLSRGMAGLQRTTIAAVGRKLAHHQTGIQAGHPSWWPRGLPWPCRPAAREAPRGRGERRPSLQEEEVALVQQGQEALKTALAILEDQSGWKTEISEENGLIVYSKVLPGAKRVFRLEAELDASPEELHDILFVKVEDMSSWNPSIGRIKILRQINAETMVTHEVSAETAGNLIGQRDFLSVRHCSREDSRICLAGAATQLESLPPQNGFVRAEDGPTCIILEAADSGRDRSRITWLLNMDVKGWLPKSIVNQALPRAQVDFTRYLRQRLAEASGVTAPRQERRRSVNVELGDEWHFGTAGRIGAAL</sequence>
<evidence type="ECO:0000256" key="5">
    <source>
        <dbReference type="ARBA" id="ARBA00023055"/>
    </source>
</evidence>
<keyword evidence="4" id="KW-0813">Transport</keyword>
<keyword evidence="8" id="KW-0755">Steroidogenesis</keyword>
<dbReference type="InterPro" id="IPR002913">
    <property type="entry name" value="START_lipid-bd_dom"/>
</dbReference>
<evidence type="ECO:0000256" key="2">
    <source>
        <dbReference type="ARBA" id="ARBA00004731"/>
    </source>
</evidence>
<evidence type="ECO:0000256" key="10">
    <source>
        <dbReference type="ARBA" id="ARBA00034049"/>
    </source>
</evidence>
<comment type="pathway">
    <text evidence="2">Steroid metabolism; cholesterol metabolism.</text>
</comment>
<dbReference type="EMBL" id="JADWDJ010000022">
    <property type="protein sequence ID" value="KAG5262764.1"/>
    <property type="molecule type" value="Genomic_DNA"/>
</dbReference>
<accession>A0AAV6FJZ5</accession>
<evidence type="ECO:0000313" key="12">
    <source>
        <dbReference type="EMBL" id="KAG5262764.1"/>
    </source>
</evidence>
<dbReference type="SUPFAM" id="SSF55961">
    <property type="entry name" value="Bet v1-like"/>
    <property type="match status" value="1"/>
</dbReference>
<evidence type="ECO:0000256" key="7">
    <source>
        <dbReference type="ARBA" id="ARBA00023128"/>
    </source>
</evidence>
<dbReference type="GO" id="GO:0032367">
    <property type="term" value="P:intracellular cholesterol transport"/>
    <property type="evidence" value="ECO:0007669"/>
    <property type="project" value="TreeGrafter"/>
</dbReference>
<comment type="catalytic activity">
    <reaction evidence="10">
        <text>cholesterol(in) = cholesterol(out)</text>
        <dbReference type="Rhea" id="RHEA:39747"/>
        <dbReference type="ChEBI" id="CHEBI:16113"/>
    </reaction>
</comment>
<dbReference type="PANTHER" id="PTHR46489">
    <property type="entry name" value="STEROIDOGENIC ACUTE REGULATORY PROTEIN, MITOCHONDRIAL"/>
    <property type="match status" value="1"/>
</dbReference>
<dbReference type="GO" id="GO:0120020">
    <property type="term" value="F:cholesterol transfer activity"/>
    <property type="evidence" value="ECO:0007669"/>
    <property type="project" value="InterPro"/>
</dbReference>
<dbReference type="PANTHER" id="PTHR46489:SF2">
    <property type="entry name" value="START DOMAIN-CONTAINING PROTEIN 1"/>
    <property type="match status" value="1"/>
</dbReference>
<dbReference type="GO" id="GO:0050810">
    <property type="term" value="P:regulation of steroid biosynthetic process"/>
    <property type="evidence" value="ECO:0007669"/>
    <property type="project" value="TreeGrafter"/>
</dbReference>
<comment type="caution">
    <text evidence="12">The sequence shown here is derived from an EMBL/GenBank/DDBJ whole genome shotgun (WGS) entry which is preliminary data.</text>
</comment>
<name>A0AAV6FJZ5_9TELE</name>